<dbReference type="EMBL" id="JAMPJT010000022">
    <property type="protein sequence ID" value="MCV9880594.1"/>
    <property type="molecule type" value="Genomic_DNA"/>
</dbReference>
<evidence type="ECO:0000313" key="1">
    <source>
        <dbReference type="EMBL" id="MCV9880594.1"/>
    </source>
</evidence>
<protein>
    <recommendedName>
        <fullName evidence="5">HNH endonuclease 5 domain-containing protein</fullName>
    </recommendedName>
</protein>
<evidence type="ECO:0000313" key="2">
    <source>
        <dbReference type="EMBL" id="MCV9884019.1"/>
    </source>
</evidence>
<comment type="caution">
    <text evidence="1">The sequence shown here is derived from an EMBL/GenBank/DDBJ whole genome shotgun (WGS) entry which is preliminary data.</text>
</comment>
<accession>A0AA41XZM4</accession>
<proteinExistence type="predicted"/>
<dbReference type="Proteomes" id="UP001165568">
    <property type="component" value="Unassembled WGS sequence"/>
</dbReference>
<name>A0AA41XZM4_9GAMM</name>
<sequence>MKIKTFTDIGTHDVNEDHHYIDNGSPMKCRFCGKGFKPELFAHDAHAISELLGNKKIFLKYECDACNKYFSAFEVELAKFMGIERAFSKIIPKETKRFEYIIDNPKGLNHKIVSIPDRNSQYVNLMNTDIIKLGIDDVIIKDKKQRFNKIKVFKAILKMAFSIMPYDMMSDFSIMKSYLMDDSNNPFVVINLYKGVEIIEKIKTSNLLLIERNTFLDIPINENLIVSLQNTNSYKKNKILNFYFYIGPSSYQIVIPSNRFLRDCYQKKPNSNLKHEDIFLSKHEINKNAINVSNETINCAINSTVKSHKEAWSLSLFLKIPVILENKKLKDGIPEDENCRIDWRTMENILTESNDNILKMKILLFSNFFNYIRSTFILYNDRTIVSLFERFVYDNELYLTIKS</sequence>
<dbReference type="RefSeq" id="WP_264091665.1">
    <property type="nucleotide sequence ID" value="NZ_JAMPJT010000022.1"/>
</dbReference>
<gene>
    <name evidence="1" type="ORF">NC803_17320</name>
    <name evidence="2" type="ORF">NC856_17355</name>
</gene>
<dbReference type="AlphaFoldDB" id="A0AA41XZM4"/>
<organism evidence="1 4">
    <name type="scientific">Brenneria izbisi</name>
    <dbReference type="NCBI Taxonomy" id="2939450"/>
    <lineage>
        <taxon>Bacteria</taxon>
        <taxon>Pseudomonadati</taxon>
        <taxon>Pseudomonadota</taxon>
        <taxon>Gammaproteobacteria</taxon>
        <taxon>Enterobacterales</taxon>
        <taxon>Pectobacteriaceae</taxon>
        <taxon>Brenneria</taxon>
    </lineage>
</organism>
<dbReference type="EMBL" id="JAMPJU010000023">
    <property type="protein sequence ID" value="MCV9884019.1"/>
    <property type="molecule type" value="Genomic_DNA"/>
</dbReference>
<reference evidence="1" key="1">
    <citation type="submission" date="2022-04" db="EMBL/GenBank/DDBJ databases">
        <title>Brenneria sp. isolated from walnut trees in Serbia.</title>
        <authorList>
            <person name="Gasic K."/>
            <person name="Zlatkovic N."/>
            <person name="Kuzmanovic N."/>
        </authorList>
    </citation>
    <scope>NUCLEOTIDE SEQUENCE</scope>
    <source>
        <strain evidence="2">KBI 423</strain>
        <strain evidence="1">KBI 447</strain>
    </source>
</reference>
<keyword evidence="3" id="KW-1185">Reference proteome</keyword>
<evidence type="ECO:0008006" key="5">
    <source>
        <dbReference type="Google" id="ProtNLM"/>
    </source>
</evidence>
<evidence type="ECO:0000313" key="4">
    <source>
        <dbReference type="Proteomes" id="UP001165569"/>
    </source>
</evidence>
<evidence type="ECO:0000313" key="3">
    <source>
        <dbReference type="Proteomes" id="UP001165568"/>
    </source>
</evidence>
<dbReference type="Proteomes" id="UP001165569">
    <property type="component" value="Unassembled WGS sequence"/>
</dbReference>